<keyword evidence="3" id="KW-1185">Reference proteome</keyword>
<dbReference type="InterPro" id="IPR036188">
    <property type="entry name" value="FAD/NAD-bd_sf"/>
</dbReference>
<dbReference type="Gene3D" id="3.50.50.60">
    <property type="entry name" value="FAD/NAD(P)-binding domain"/>
    <property type="match status" value="1"/>
</dbReference>
<evidence type="ECO:0000313" key="3">
    <source>
        <dbReference type="Proteomes" id="UP001064632"/>
    </source>
</evidence>
<evidence type="ECO:0000259" key="1">
    <source>
        <dbReference type="Pfam" id="PF01494"/>
    </source>
</evidence>
<protein>
    <submittedName>
        <fullName evidence="2">FAD-dependent oxidoreductase</fullName>
    </submittedName>
</protein>
<dbReference type="PANTHER" id="PTHR43747">
    <property type="entry name" value="FAD-BINDING PROTEIN"/>
    <property type="match status" value="1"/>
</dbReference>
<dbReference type="InterPro" id="IPR050816">
    <property type="entry name" value="Flavin-dep_Halogenase_NPB"/>
</dbReference>
<dbReference type="PANTHER" id="PTHR43747:SF1">
    <property type="entry name" value="SLR1998 PROTEIN"/>
    <property type="match status" value="1"/>
</dbReference>
<dbReference type="Proteomes" id="UP001064632">
    <property type="component" value="Chromosome"/>
</dbReference>
<evidence type="ECO:0000313" key="2">
    <source>
        <dbReference type="EMBL" id="UXI68710.1"/>
    </source>
</evidence>
<dbReference type="RefSeq" id="WP_261695669.1">
    <property type="nucleotide sequence ID" value="NZ_CP104694.1"/>
</dbReference>
<dbReference type="SUPFAM" id="SSF51905">
    <property type="entry name" value="FAD/NAD(P)-binding domain"/>
    <property type="match status" value="1"/>
</dbReference>
<proteinExistence type="predicted"/>
<reference evidence="2" key="1">
    <citation type="submission" date="2022-09" db="EMBL/GenBank/DDBJ databases">
        <title>Tahibacter sp. nov., isolated from a fresh water.</title>
        <authorList>
            <person name="Baek J.H."/>
            <person name="Lee J.K."/>
            <person name="Kim J.M."/>
            <person name="Jeon C.O."/>
        </authorList>
    </citation>
    <scope>NUCLEOTIDE SEQUENCE</scope>
    <source>
        <strain evidence="2">W38</strain>
    </source>
</reference>
<organism evidence="2 3">
    <name type="scientific">Tahibacter amnicola</name>
    <dbReference type="NCBI Taxonomy" id="2976241"/>
    <lineage>
        <taxon>Bacteria</taxon>
        <taxon>Pseudomonadati</taxon>
        <taxon>Pseudomonadota</taxon>
        <taxon>Gammaproteobacteria</taxon>
        <taxon>Lysobacterales</taxon>
        <taxon>Rhodanobacteraceae</taxon>
        <taxon>Tahibacter</taxon>
    </lineage>
</organism>
<dbReference type="EMBL" id="CP104694">
    <property type="protein sequence ID" value="UXI68710.1"/>
    <property type="molecule type" value="Genomic_DNA"/>
</dbReference>
<dbReference type="PRINTS" id="PR00420">
    <property type="entry name" value="RNGMNOXGNASE"/>
</dbReference>
<dbReference type="Pfam" id="PF01494">
    <property type="entry name" value="FAD_binding_3"/>
    <property type="match status" value="1"/>
</dbReference>
<name>A0ABY6BJZ8_9GAMM</name>
<feature type="domain" description="FAD-binding" evidence="1">
    <location>
        <begin position="15"/>
        <end position="354"/>
    </location>
</feature>
<dbReference type="InterPro" id="IPR002938">
    <property type="entry name" value="FAD-bd"/>
</dbReference>
<accession>A0ABY6BJZ8</accession>
<gene>
    <name evidence="2" type="ORF">N4264_03395</name>
</gene>
<sequence>MQEVQGDVKSDAVLDCDVLVVGGGPAGSTTAAMLRQRGWQVVILEKEHHPRFHIGESLLPANMPILEELGVMEQVRDIGVLKLGADFPQQADKFHTFHFRRALGNTKPFAFQVKREDYDRVLFENTRRLGADAREGVKVEKVDFLPGGGCQARCKVETGEALTVRARYLVDASGRDTLLGNAMKIKVKNEKHQSAAIFAHFDGVERRPGEDAGNISIYRFEHGWCWFIPLRDGLMSIGCVCFPGYLKQRRGRTTEFLLDTLKQMPEAWARIGEPKIVNEVRVTGNYSYTSQRMCGPGYVMVGDAYAFVDPIFSSGVYLAMHSGKHAAAMVDAILRDPAREAALQAAYDVRIRRGIRVFSWFIYRFNSPVMRSLFANPRNYWRVEEGVISMLAGDVFDSAPVLARLRVFKTFYAIGSLLDFRRWWADLRERRRQSRMAFEGGTTPVDPA</sequence>